<organism evidence="5 6">
    <name type="scientific">Diutina rugosa</name>
    <name type="common">Yeast</name>
    <name type="synonym">Candida rugosa</name>
    <dbReference type="NCBI Taxonomy" id="5481"/>
    <lineage>
        <taxon>Eukaryota</taxon>
        <taxon>Fungi</taxon>
        <taxon>Dikarya</taxon>
        <taxon>Ascomycota</taxon>
        <taxon>Saccharomycotina</taxon>
        <taxon>Pichiomycetes</taxon>
        <taxon>Debaryomycetaceae</taxon>
        <taxon>Diutina</taxon>
    </lineage>
</organism>
<dbReference type="EMBL" id="SWFT01000053">
    <property type="protein sequence ID" value="KAA8904762.1"/>
    <property type="molecule type" value="Genomic_DNA"/>
</dbReference>
<dbReference type="PANTHER" id="PTHR11360">
    <property type="entry name" value="MONOCARBOXYLATE TRANSPORTER"/>
    <property type="match status" value="1"/>
</dbReference>
<feature type="domain" description="Major facilitator superfamily (MFS) profile" evidence="4">
    <location>
        <begin position="256"/>
        <end position="453"/>
    </location>
</feature>
<evidence type="ECO:0000256" key="1">
    <source>
        <dbReference type="ARBA" id="ARBA00004141"/>
    </source>
</evidence>
<dbReference type="PROSITE" id="PS50850">
    <property type="entry name" value="MFS"/>
    <property type="match status" value="1"/>
</dbReference>
<dbReference type="InterPro" id="IPR036259">
    <property type="entry name" value="MFS_trans_sf"/>
</dbReference>
<evidence type="ECO:0000256" key="2">
    <source>
        <dbReference type="ARBA" id="ARBA00006727"/>
    </source>
</evidence>
<keyword evidence="3" id="KW-0812">Transmembrane</keyword>
<gene>
    <name evidence="5" type="ORF">DIURU_001838</name>
</gene>
<evidence type="ECO:0000313" key="6">
    <source>
        <dbReference type="Proteomes" id="UP000449547"/>
    </source>
</evidence>
<reference evidence="5 6" key="1">
    <citation type="submission" date="2019-07" db="EMBL/GenBank/DDBJ databases">
        <title>Genome assembly of two rare yeast pathogens: Diutina rugosa and Trichomonascus ciferrii.</title>
        <authorList>
            <person name="Mixao V."/>
            <person name="Saus E."/>
            <person name="Hansen A."/>
            <person name="Lass-Flor C."/>
            <person name="Gabaldon T."/>
        </authorList>
    </citation>
    <scope>NUCLEOTIDE SEQUENCE [LARGE SCALE GENOMIC DNA]</scope>
    <source>
        <strain evidence="5 6">CBS 613</strain>
    </source>
</reference>
<feature type="transmembrane region" description="Helical" evidence="3">
    <location>
        <begin position="254"/>
        <end position="276"/>
    </location>
</feature>
<dbReference type="RefSeq" id="XP_034013372.1">
    <property type="nucleotide sequence ID" value="XM_034154425.1"/>
</dbReference>
<feature type="transmembrane region" description="Helical" evidence="3">
    <location>
        <begin position="155"/>
        <end position="176"/>
    </location>
</feature>
<feature type="transmembrane region" description="Helical" evidence="3">
    <location>
        <begin position="296"/>
        <end position="315"/>
    </location>
</feature>
<dbReference type="InterPro" id="IPR050327">
    <property type="entry name" value="Proton-linked_MCT"/>
</dbReference>
<comment type="subcellular location">
    <subcellularLocation>
        <location evidence="1">Membrane</location>
        <topology evidence="1">Multi-pass membrane protein</topology>
    </subcellularLocation>
</comment>
<proteinExistence type="inferred from homology"/>
<dbReference type="PANTHER" id="PTHR11360:SF315">
    <property type="entry name" value="TRANSPORTER MCH2-RELATED"/>
    <property type="match status" value="1"/>
</dbReference>
<dbReference type="OMA" id="RCFGTRT"/>
<feature type="transmembrane region" description="Helical" evidence="3">
    <location>
        <begin position="422"/>
        <end position="441"/>
    </location>
</feature>
<dbReference type="GO" id="GO:0022857">
    <property type="term" value="F:transmembrane transporter activity"/>
    <property type="evidence" value="ECO:0007669"/>
    <property type="project" value="InterPro"/>
</dbReference>
<feature type="transmembrane region" description="Helical" evidence="3">
    <location>
        <begin position="53"/>
        <end position="83"/>
    </location>
</feature>
<feature type="transmembrane region" description="Helical" evidence="3">
    <location>
        <begin position="327"/>
        <end position="345"/>
    </location>
</feature>
<keyword evidence="3" id="KW-0472">Membrane</keyword>
<feature type="transmembrane region" description="Helical" evidence="3">
    <location>
        <begin position="124"/>
        <end position="143"/>
    </location>
</feature>
<comment type="caution">
    <text evidence="5">The sequence shown here is derived from an EMBL/GenBank/DDBJ whole genome shotgun (WGS) entry which is preliminary data.</text>
</comment>
<dbReference type="GeneID" id="54780491"/>
<feature type="transmembrane region" description="Helical" evidence="3">
    <location>
        <begin position="351"/>
        <end position="371"/>
    </location>
</feature>
<accession>A0A642UT79</accession>
<comment type="similarity">
    <text evidence="2">Belongs to the major facilitator superfamily. Monocarboxylate porter (TC 2.A.1.13) family.</text>
</comment>
<dbReference type="Gene3D" id="1.20.1250.20">
    <property type="entry name" value="MFS general substrate transporter like domains"/>
    <property type="match status" value="2"/>
</dbReference>
<dbReference type="Proteomes" id="UP000449547">
    <property type="component" value="Unassembled WGS sequence"/>
</dbReference>
<protein>
    <recommendedName>
        <fullName evidence="4">Major facilitator superfamily (MFS) profile domain-containing protein</fullName>
    </recommendedName>
</protein>
<feature type="transmembrane region" description="Helical" evidence="3">
    <location>
        <begin position="212"/>
        <end position="233"/>
    </location>
</feature>
<evidence type="ECO:0000313" key="5">
    <source>
        <dbReference type="EMBL" id="KAA8904762.1"/>
    </source>
</evidence>
<feature type="transmembrane region" description="Helical" evidence="3">
    <location>
        <begin position="383"/>
        <end position="402"/>
    </location>
</feature>
<name>A0A642UT79_DIURU</name>
<dbReference type="VEuPathDB" id="FungiDB:DIURU_001838"/>
<dbReference type="InterPro" id="IPR011701">
    <property type="entry name" value="MFS"/>
</dbReference>
<dbReference type="InterPro" id="IPR020846">
    <property type="entry name" value="MFS_dom"/>
</dbReference>
<evidence type="ECO:0000259" key="4">
    <source>
        <dbReference type="PROSITE" id="PS50850"/>
    </source>
</evidence>
<feature type="transmembrane region" description="Helical" evidence="3">
    <location>
        <begin position="95"/>
        <end position="117"/>
    </location>
</feature>
<feature type="transmembrane region" description="Helical" evidence="3">
    <location>
        <begin position="188"/>
        <end position="206"/>
    </location>
</feature>
<sequence length="453" mass="49068">MTLEKGDVDITKFPHEIDDGITDSVTEVFDSSELEEVEGDAEPLNAPPKDKGYAWVVAVAGLLGQLCTWGCFSSYGVFLSYYLSTNPENVSPYNYTLIAGLIFFSCAVLAPVSLIAYRRFGFRWVAAGAVVGQTGGYLMASWSTKLWQLYLTQGVLVGASAVFIYIPITSIVPTWFEKYLATGQGITGAGIGTGGIIFSLTINVMIEKYGVGWALRMVGMVSGFAGALAALISRERVPTKRVPLKQDIKEVFDFRVFNSVPMYALLAWYCTGFIGSNMLLNTLPTYGIDQGLSPKQASILSATINAAQLIGRPLIGVLADHLGRVNFSIFLNGYLTIVMCVMWPLSHSFGVLLGFAILIGLGFGAMSTMMPSLMLETTGDRRVLVPGWAGCNMASSIFQLTTPTAAMGIRNATHSFIVSQEIGGVSFGIGFLGLLIVRWYIIKRKNLGMWSKI</sequence>
<keyword evidence="3" id="KW-1133">Transmembrane helix</keyword>
<evidence type="ECO:0000256" key="3">
    <source>
        <dbReference type="SAM" id="Phobius"/>
    </source>
</evidence>
<dbReference type="AlphaFoldDB" id="A0A642UT79"/>
<keyword evidence="6" id="KW-1185">Reference proteome</keyword>
<dbReference type="SUPFAM" id="SSF103473">
    <property type="entry name" value="MFS general substrate transporter"/>
    <property type="match status" value="1"/>
</dbReference>
<dbReference type="OrthoDB" id="2213137at2759"/>
<dbReference type="GO" id="GO:0016020">
    <property type="term" value="C:membrane"/>
    <property type="evidence" value="ECO:0007669"/>
    <property type="project" value="UniProtKB-SubCell"/>
</dbReference>
<dbReference type="Pfam" id="PF07690">
    <property type="entry name" value="MFS_1"/>
    <property type="match status" value="1"/>
</dbReference>